<organism evidence="5 6">
    <name type="scientific">Actinomadura bangladeshensis</name>
    <dbReference type="NCBI Taxonomy" id="453573"/>
    <lineage>
        <taxon>Bacteria</taxon>
        <taxon>Bacillati</taxon>
        <taxon>Actinomycetota</taxon>
        <taxon>Actinomycetes</taxon>
        <taxon>Streptosporangiales</taxon>
        <taxon>Thermomonosporaceae</taxon>
        <taxon>Actinomadura</taxon>
    </lineage>
</organism>
<dbReference type="GO" id="GO:0008934">
    <property type="term" value="F:inositol monophosphate 1-phosphatase activity"/>
    <property type="evidence" value="ECO:0007669"/>
    <property type="project" value="TreeGrafter"/>
</dbReference>
<feature type="binding site" evidence="4">
    <location>
        <position position="96"/>
    </location>
    <ligand>
        <name>Mg(2+)</name>
        <dbReference type="ChEBI" id="CHEBI:18420"/>
        <label>1</label>
        <note>catalytic</note>
    </ligand>
</feature>
<dbReference type="GO" id="GO:0007165">
    <property type="term" value="P:signal transduction"/>
    <property type="evidence" value="ECO:0007669"/>
    <property type="project" value="TreeGrafter"/>
</dbReference>
<comment type="caution">
    <text evidence="5">The sequence shown here is derived from an EMBL/GenBank/DDBJ whole genome shotgun (WGS) entry which is preliminary data.</text>
</comment>
<evidence type="ECO:0000313" key="6">
    <source>
        <dbReference type="Proteomes" id="UP000475532"/>
    </source>
</evidence>
<dbReference type="InterPro" id="IPR020583">
    <property type="entry name" value="Inositol_monoP_metal-BS"/>
</dbReference>
<dbReference type="PANTHER" id="PTHR20854:SF4">
    <property type="entry name" value="INOSITOL-1-MONOPHOSPHATASE-RELATED"/>
    <property type="match status" value="1"/>
</dbReference>
<comment type="cofactor">
    <cofactor evidence="4">
        <name>Mg(2+)</name>
        <dbReference type="ChEBI" id="CHEBI:18420"/>
    </cofactor>
</comment>
<protein>
    <submittedName>
        <fullName evidence="5">Inositol monophosphatase</fullName>
    </submittedName>
</protein>
<feature type="binding site" evidence="4">
    <location>
        <position position="97"/>
    </location>
    <ligand>
        <name>Mg(2+)</name>
        <dbReference type="ChEBI" id="CHEBI:18420"/>
        <label>1</label>
        <note>catalytic</note>
    </ligand>
</feature>
<dbReference type="Pfam" id="PF00459">
    <property type="entry name" value="Inositol_P"/>
    <property type="match status" value="1"/>
</dbReference>
<dbReference type="RefSeq" id="WP_163063976.1">
    <property type="nucleotide sequence ID" value="NZ_JAAGLI010001160.1"/>
</dbReference>
<evidence type="ECO:0000256" key="4">
    <source>
        <dbReference type="PIRSR" id="PIRSR600760-2"/>
    </source>
</evidence>
<evidence type="ECO:0000313" key="5">
    <source>
        <dbReference type="EMBL" id="NEA29267.1"/>
    </source>
</evidence>
<keyword evidence="1 4" id="KW-0479">Metal-binding</keyword>
<evidence type="ECO:0000256" key="3">
    <source>
        <dbReference type="ARBA" id="ARBA00022842"/>
    </source>
</evidence>
<evidence type="ECO:0000256" key="1">
    <source>
        <dbReference type="ARBA" id="ARBA00022723"/>
    </source>
</evidence>
<dbReference type="GO" id="GO:0006020">
    <property type="term" value="P:inositol metabolic process"/>
    <property type="evidence" value="ECO:0007669"/>
    <property type="project" value="TreeGrafter"/>
</dbReference>
<dbReference type="AlphaFoldDB" id="A0A6L9QUQ7"/>
<gene>
    <name evidence="5" type="ORF">G3I70_43195</name>
</gene>
<keyword evidence="3 4" id="KW-0460">Magnesium</keyword>
<reference evidence="5 6" key="1">
    <citation type="submission" date="2020-01" db="EMBL/GenBank/DDBJ databases">
        <title>Insect and environment-associated Actinomycetes.</title>
        <authorList>
            <person name="Currrie C."/>
            <person name="Chevrette M."/>
            <person name="Carlson C."/>
            <person name="Stubbendieck R."/>
            <person name="Wendt-Pienkowski E."/>
        </authorList>
    </citation>
    <scope>NUCLEOTIDE SEQUENCE [LARGE SCALE GENOMIC DNA]</scope>
    <source>
        <strain evidence="5 6">SID10258</strain>
    </source>
</reference>
<proteinExistence type="predicted"/>
<feature type="binding site" evidence="4">
    <location>
        <position position="78"/>
    </location>
    <ligand>
        <name>Mg(2+)</name>
        <dbReference type="ChEBI" id="CHEBI:18420"/>
        <label>1</label>
        <note>catalytic</note>
    </ligand>
</feature>
<keyword evidence="2" id="KW-0378">Hydrolase</keyword>
<dbReference type="InterPro" id="IPR000760">
    <property type="entry name" value="Inositol_monophosphatase-like"/>
</dbReference>
<feature type="binding site" evidence="4">
    <location>
        <position position="94"/>
    </location>
    <ligand>
        <name>Mg(2+)</name>
        <dbReference type="ChEBI" id="CHEBI:18420"/>
        <label>1</label>
        <note>catalytic</note>
    </ligand>
</feature>
<dbReference type="Proteomes" id="UP000475532">
    <property type="component" value="Unassembled WGS sequence"/>
</dbReference>
<dbReference type="PANTHER" id="PTHR20854">
    <property type="entry name" value="INOSITOL MONOPHOSPHATASE"/>
    <property type="match status" value="1"/>
</dbReference>
<dbReference type="PRINTS" id="PR00377">
    <property type="entry name" value="IMPHPHTASES"/>
</dbReference>
<dbReference type="PROSITE" id="PS00629">
    <property type="entry name" value="IMP_1"/>
    <property type="match status" value="1"/>
</dbReference>
<dbReference type="EMBL" id="JAAGLI010001160">
    <property type="protein sequence ID" value="NEA29267.1"/>
    <property type="molecule type" value="Genomic_DNA"/>
</dbReference>
<name>A0A6L9QUQ7_9ACTN</name>
<sequence length="275" mass="29069">MRDDPGVHADLNADLYADVARRAVAAALEVARANFGRTLDIEVKGPRGDVVTEVDREAERIIVATLHERFPGHTVEAEESGTLFAGSDHVWFVDPLDGTNNYAYGLPVYGAAVTLCHRGEPVVAAIGEAHTGDIACAVRGRGVTVNGRPFERAAPPRAGLPATALWTGYQTQGDDHLGVLTSVLHERSRRLFSTWAPTADVFLYLRGGLDAVTVYQCTGTELLGSLLILREAGAEVTGADGRPVRNLADLPELSFAGSPAVTLPLVDALSPAGAP</sequence>
<evidence type="ECO:0000256" key="2">
    <source>
        <dbReference type="ARBA" id="ARBA00022801"/>
    </source>
</evidence>
<dbReference type="SUPFAM" id="SSF56655">
    <property type="entry name" value="Carbohydrate phosphatase"/>
    <property type="match status" value="1"/>
</dbReference>
<dbReference type="Gene3D" id="3.30.540.10">
    <property type="entry name" value="Fructose-1,6-Bisphosphatase, subunit A, domain 1"/>
    <property type="match status" value="1"/>
</dbReference>
<dbReference type="GO" id="GO:0046872">
    <property type="term" value="F:metal ion binding"/>
    <property type="evidence" value="ECO:0007669"/>
    <property type="project" value="UniProtKB-KW"/>
</dbReference>
<accession>A0A6L9QUQ7</accession>